<name>B9DWX2_CLOK1</name>
<gene>
    <name evidence="1" type="ordered locus">CKR_3164</name>
</gene>
<evidence type="ECO:0000313" key="2">
    <source>
        <dbReference type="Proteomes" id="UP000007969"/>
    </source>
</evidence>
<evidence type="ECO:0000313" key="1">
    <source>
        <dbReference type="EMBL" id="BAH08215.1"/>
    </source>
</evidence>
<dbReference type="Pfam" id="PF20124">
    <property type="entry name" value="DUF6514"/>
    <property type="match status" value="1"/>
</dbReference>
<proteinExistence type="predicted"/>
<protein>
    <submittedName>
        <fullName evidence="1">Uncharacterized protein</fullName>
    </submittedName>
</protein>
<dbReference type="InterPro" id="IPR017016">
    <property type="entry name" value="UCP033595"/>
</dbReference>
<reference evidence="2" key="1">
    <citation type="submission" date="2005-09" db="EMBL/GenBank/DDBJ databases">
        <title>Complete genome sequence of Clostridium kluyveri and comparative genomics of Clostridia species.</title>
        <authorList>
            <person name="Inui M."/>
            <person name="Nonaka H."/>
            <person name="Shinoda Y."/>
            <person name="Ikenaga Y."/>
            <person name="Abe M."/>
            <person name="Naito K."/>
            <person name="Vertes A.A."/>
            <person name="Yukawa H."/>
        </authorList>
    </citation>
    <scope>NUCLEOTIDE SEQUENCE [LARGE SCALE GENOMIC DNA]</scope>
    <source>
        <strain evidence="2">NBRC 12016</strain>
    </source>
</reference>
<dbReference type="AlphaFoldDB" id="B9DWX2"/>
<dbReference type="PIRSF" id="PIRSF033595">
    <property type="entry name" value="UCP033595"/>
    <property type="match status" value="1"/>
</dbReference>
<dbReference type="Proteomes" id="UP000007969">
    <property type="component" value="Chromosome"/>
</dbReference>
<sequence>MGRYWFMVVENFISTEVVENTKYVYFYRLLKGKTVITYEKESIEVQSYGIEVERQDILNEELVNVQRDCIEHISPYRHKVHNLIRLLYENKVSPLHLIDIAGDYVDRYILDFEREVKYIAAY</sequence>
<organism evidence="1 2">
    <name type="scientific">Clostridium kluyveri (strain NBRC 12016)</name>
    <dbReference type="NCBI Taxonomy" id="583346"/>
    <lineage>
        <taxon>Bacteria</taxon>
        <taxon>Bacillati</taxon>
        <taxon>Bacillota</taxon>
        <taxon>Clostridia</taxon>
        <taxon>Eubacteriales</taxon>
        <taxon>Clostridiaceae</taxon>
        <taxon>Clostridium</taxon>
    </lineage>
</organism>
<dbReference type="HOGENOM" id="CLU_165562_0_0_9"/>
<dbReference type="EMBL" id="AP009049">
    <property type="protein sequence ID" value="BAH08215.1"/>
    <property type="molecule type" value="Genomic_DNA"/>
</dbReference>
<accession>B9DWX2</accession>
<dbReference type="KEGG" id="ckr:CKR_3164"/>